<dbReference type="InterPro" id="IPR003660">
    <property type="entry name" value="HAMP_dom"/>
</dbReference>
<feature type="domain" description="Methyl-accepting transducer" evidence="10">
    <location>
        <begin position="381"/>
        <end position="652"/>
    </location>
</feature>
<dbReference type="InterPro" id="IPR033463">
    <property type="entry name" value="sCache_3"/>
</dbReference>
<evidence type="ECO:0000259" key="10">
    <source>
        <dbReference type="PROSITE" id="PS50111"/>
    </source>
</evidence>
<protein>
    <recommendedName>
        <fullName evidence="14">Chemotaxis methyl-accepting receptor</fullName>
    </recommendedName>
</protein>
<evidence type="ECO:0000259" key="11">
    <source>
        <dbReference type="PROSITE" id="PS50885"/>
    </source>
</evidence>
<feature type="domain" description="HAMP" evidence="11">
    <location>
        <begin position="309"/>
        <end position="362"/>
    </location>
</feature>
<evidence type="ECO:0000256" key="6">
    <source>
        <dbReference type="ARBA" id="ARBA00023224"/>
    </source>
</evidence>
<feature type="transmembrane region" description="Helical" evidence="9">
    <location>
        <begin position="12"/>
        <end position="33"/>
    </location>
</feature>
<keyword evidence="2" id="KW-1003">Cell membrane</keyword>
<dbReference type="PROSITE" id="PS50885">
    <property type="entry name" value="HAMP"/>
    <property type="match status" value="1"/>
</dbReference>
<dbReference type="SMART" id="SM00304">
    <property type="entry name" value="HAMP"/>
    <property type="match status" value="1"/>
</dbReference>
<accession>A0A498RAF9</accession>
<dbReference type="Pfam" id="PF00672">
    <property type="entry name" value="HAMP"/>
    <property type="match status" value="1"/>
</dbReference>
<dbReference type="PROSITE" id="PS50111">
    <property type="entry name" value="CHEMOTAXIS_TRANSDUC_2"/>
    <property type="match status" value="1"/>
</dbReference>
<dbReference type="Gene3D" id="6.10.340.10">
    <property type="match status" value="1"/>
</dbReference>
<evidence type="ECO:0000256" key="1">
    <source>
        <dbReference type="ARBA" id="ARBA00004651"/>
    </source>
</evidence>
<evidence type="ECO:0000313" key="13">
    <source>
        <dbReference type="Proteomes" id="UP000277811"/>
    </source>
</evidence>
<reference evidence="12 13" key="1">
    <citation type="submission" date="2018-06" db="EMBL/GenBank/DDBJ databases">
        <authorList>
            <person name="Strepis N."/>
        </authorList>
    </citation>
    <scope>NUCLEOTIDE SEQUENCE [LARGE SCALE GENOMIC DNA]</scope>
    <source>
        <strain evidence="12">LUCI</strain>
    </source>
</reference>
<evidence type="ECO:0000256" key="8">
    <source>
        <dbReference type="PROSITE-ProRule" id="PRU00284"/>
    </source>
</evidence>
<dbReference type="InterPro" id="IPR004089">
    <property type="entry name" value="MCPsignal_dom"/>
</dbReference>
<dbReference type="GO" id="GO:0005886">
    <property type="term" value="C:plasma membrane"/>
    <property type="evidence" value="ECO:0007669"/>
    <property type="project" value="UniProtKB-SubCell"/>
</dbReference>
<dbReference type="GO" id="GO:0007165">
    <property type="term" value="P:signal transduction"/>
    <property type="evidence" value="ECO:0007669"/>
    <property type="project" value="UniProtKB-KW"/>
</dbReference>
<comment type="subcellular location">
    <subcellularLocation>
        <location evidence="1">Cell membrane</location>
        <topology evidence="1">Multi-pass membrane protein</topology>
    </subcellularLocation>
</comment>
<evidence type="ECO:0000313" key="12">
    <source>
        <dbReference type="EMBL" id="VBB07272.1"/>
    </source>
</evidence>
<organism evidence="12 13">
    <name type="scientific">Lucifera butyrica</name>
    <dbReference type="NCBI Taxonomy" id="1351585"/>
    <lineage>
        <taxon>Bacteria</taxon>
        <taxon>Bacillati</taxon>
        <taxon>Bacillota</taxon>
        <taxon>Negativicutes</taxon>
        <taxon>Veillonellales</taxon>
        <taxon>Veillonellaceae</taxon>
        <taxon>Lucifera</taxon>
    </lineage>
</organism>
<dbReference type="Gene3D" id="1.10.287.950">
    <property type="entry name" value="Methyl-accepting chemotaxis protein"/>
    <property type="match status" value="1"/>
</dbReference>
<evidence type="ECO:0000256" key="9">
    <source>
        <dbReference type="SAM" id="Phobius"/>
    </source>
</evidence>
<dbReference type="CDD" id="cd06225">
    <property type="entry name" value="HAMP"/>
    <property type="match status" value="1"/>
</dbReference>
<dbReference type="AlphaFoldDB" id="A0A498RAF9"/>
<dbReference type="InterPro" id="IPR029151">
    <property type="entry name" value="Sensor-like_sf"/>
</dbReference>
<sequence>MDRNSIQFRVILGITVSLAAIALLIAGFAIYTIRTNLAASARSTVEERYQGMIHLFDIYKANALGHAQSLARHPGIIAAAKRHDTQALFAITTPLMKESKLDYMVITDPKGFVIIRTHEPGKIPAANDNIAKQINVSQAMKGKAFVAIEEGKVVKLSVRAGAPLYDETGTLVGVLSTGYVISQNEIVDSAKKMFNAEFSLFLQNEEVATTLRDAAGKRMTETALNDPAIIQTVLTSGQTYHGINRVGGTDYTAVYGPLTGANGKVIGMIFAGIPTTFIERVINSLTFRIAAAAAVALVIVILAAVFFIRRLLKPLQVILEKVQEVAAGNLRISLLDVHGRDEIARLGAAVNTMINNLRNLIRGASQSAEQVAASSQQLTASANQAANAANQVAGSITEIASGTEKQSGSATQVSAVAEQISGSTEQISSTADKVAEIAKNTSREAKHGRQAIEQAVDQMQAIETGSASVNAAIADLAKGSQEIGEIVNLISTIAGQTNLLALNAAIEAARAGEHGRGFAVVAEEVRKLAEESNQAAQQITALIEQNQTNMDQAVAATQTGMTGVQAGMTIVNSAGETFKKIADSVVQLSGQIEEITQSIHQIADDGKALAVSISEVDKVSKESAAEAQTVSAATEEQSASMQEIAASSQSLARLAGELQQAVAKFQV</sequence>
<dbReference type="PANTHER" id="PTHR32089">
    <property type="entry name" value="METHYL-ACCEPTING CHEMOTAXIS PROTEIN MCPB"/>
    <property type="match status" value="1"/>
</dbReference>
<dbReference type="OrthoDB" id="9810264at2"/>
<dbReference type="Pfam" id="PF00015">
    <property type="entry name" value="MCPsignal"/>
    <property type="match status" value="1"/>
</dbReference>
<dbReference type="PANTHER" id="PTHR32089:SF112">
    <property type="entry name" value="LYSOZYME-LIKE PROTEIN-RELATED"/>
    <property type="match status" value="1"/>
</dbReference>
<keyword evidence="4 9" id="KW-1133">Transmembrane helix</keyword>
<dbReference type="Gene3D" id="3.30.450.20">
    <property type="entry name" value="PAS domain"/>
    <property type="match status" value="1"/>
</dbReference>
<gene>
    <name evidence="12" type="ORF">LUCI_2516</name>
</gene>
<dbReference type="EMBL" id="UPPP01000072">
    <property type="protein sequence ID" value="VBB07272.1"/>
    <property type="molecule type" value="Genomic_DNA"/>
</dbReference>
<evidence type="ECO:0000256" key="4">
    <source>
        <dbReference type="ARBA" id="ARBA00022989"/>
    </source>
</evidence>
<dbReference type="SUPFAM" id="SSF103190">
    <property type="entry name" value="Sensory domain-like"/>
    <property type="match status" value="2"/>
</dbReference>
<comment type="similarity">
    <text evidence="7">Belongs to the methyl-accepting chemotaxis (MCP) protein family.</text>
</comment>
<keyword evidence="6 8" id="KW-0807">Transducer</keyword>
<evidence type="ECO:0008006" key="14">
    <source>
        <dbReference type="Google" id="ProtNLM"/>
    </source>
</evidence>
<evidence type="ECO:0000256" key="2">
    <source>
        <dbReference type="ARBA" id="ARBA00022475"/>
    </source>
</evidence>
<evidence type="ECO:0000256" key="5">
    <source>
        <dbReference type="ARBA" id="ARBA00023136"/>
    </source>
</evidence>
<name>A0A498RAF9_9FIRM</name>
<keyword evidence="5 9" id="KW-0472">Membrane</keyword>
<dbReference type="SUPFAM" id="SSF58104">
    <property type="entry name" value="Methyl-accepting chemotaxis protein (MCP) signaling domain"/>
    <property type="match status" value="1"/>
</dbReference>
<dbReference type="SMART" id="SM00283">
    <property type="entry name" value="MA"/>
    <property type="match status" value="1"/>
</dbReference>
<proteinExistence type="inferred from homology"/>
<dbReference type="Proteomes" id="UP000277811">
    <property type="component" value="Unassembled WGS sequence"/>
</dbReference>
<feature type="transmembrane region" description="Helical" evidence="9">
    <location>
        <begin position="285"/>
        <end position="308"/>
    </location>
</feature>
<dbReference type="RefSeq" id="WP_122628205.1">
    <property type="nucleotide sequence ID" value="NZ_UPPP01000072.1"/>
</dbReference>
<evidence type="ECO:0000256" key="7">
    <source>
        <dbReference type="ARBA" id="ARBA00029447"/>
    </source>
</evidence>
<keyword evidence="3 9" id="KW-0812">Transmembrane</keyword>
<dbReference type="Pfam" id="PF17202">
    <property type="entry name" value="sCache_3_3"/>
    <property type="match status" value="1"/>
</dbReference>
<dbReference type="CDD" id="cd11386">
    <property type="entry name" value="MCP_signal"/>
    <property type="match status" value="1"/>
</dbReference>
<evidence type="ECO:0000256" key="3">
    <source>
        <dbReference type="ARBA" id="ARBA00022692"/>
    </source>
</evidence>
<keyword evidence="13" id="KW-1185">Reference proteome</keyword>